<accession>A0A6G4AW51</accession>
<organism evidence="1 2">
    <name type="scientific">Streptomyces rhizosphaericus</name>
    <dbReference type="NCBI Taxonomy" id="114699"/>
    <lineage>
        <taxon>Bacteria</taxon>
        <taxon>Bacillati</taxon>
        <taxon>Actinomycetota</taxon>
        <taxon>Actinomycetes</taxon>
        <taxon>Kitasatosporales</taxon>
        <taxon>Streptomycetaceae</taxon>
        <taxon>Streptomyces</taxon>
        <taxon>Streptomyces violaceusniger group</taxon>
    </lineage>
</organism>
<name>A0A6G4AW51_9ACTN</name>
<dbReference type="EMBL" id="JAAIKT010000096">
    <property type="protein sequence ID" value="NEW76889.1"/>
    <property type="molecule type" value="Genomic_DNA"/>
</dbReference>
<protein>
    <submittedName>
        <fullName evidence="1">Uncharacterized protein</fullName>
    </submittedName>
</protein>
<proteinExistence type="predicted"/>
<dbReference type="Proteomes" id="UP000476310">
    <property type="component" value="Unassembled WGS sequence"/>
</dbReference>
<reference evidence="1" key="1">
    <citation type="submission" date="2020-02" db="EMBL/GenBank/DDBJ databases">
        <title>A new Streptomyces sp. for controlling soil-borne diseases.</title>
        <authorList>
            <person name="Li X."/>
            <person name="Tian Y."/>
            <person name="Gao K."/>
        </authorList>
    </citation>
    <scope>NUCLEOTIDE SEQUENCE [LARGE SCALE GENOMIC DNA]</scope>
    <source>
        <strain evidence="1">0250</strain>
    </source>
</reference>
<keyword evidence="2" id="KW-1185">Reference proteome</keyword>
<evidence type="ECO:0000313" key="2">
    <source>
        <dbReference type="Proteomes" id="UP000476310"/>
    </source>
</evidence>
<evidence type="ECO:0000313" key="1">
    <source>
        <dbReference type="EMBL" id="NEW76889.1"/>
    </source>
</evidence>
<comment type="caution">
    <text evidence="1">The sequence shown here is derived from an EMBL/GenBank/DDBJ whole genome shotgun (WGS) entry which is preliminary data.</text>
</comment>
<dbReference type="AlphaFoldDB" id="A0A6G4AW51"/>
<sequence>MEWSLRAWTDLTLPPRGRAVACADPKAAAGVLPPCPRFGAATVLIVDADTRLVVVVSRPVQPVFWPTEIRQPQRLHSVGADR</sequence>
<gene>
    <name evidence="1" type="ORF">G4H13_42825</name>
</gene>